<name>A0A2K3KM46_TRIPR</name>
<evidence type="ECO:0000313" key="3">
    <source>
        <dbReference type="Proteomes" id="UP000236291"/>
    </source>
</evidence>
<dbReference type="Proteomes" id="UP000236291">
    <property type="component" value="Unassembled WGS sequence"/>
</dbReference>
<gene>
    <name evidence="2" type="ORF">L195_g055571</name>
</gene>
<keyword evidence="1" id="KW-1133">Transmembrane helix</keyword>
<evidence type="ECO:0000313" key="2">
    <source>
        <dbReference type="EMBL" id="PNX67329.1"/>
    </source>
</evidence>
<keyword evidence="1" id="KW-0472">Membrane</keyword>
<dbReference type="AlphaFoldDB" id="A0A2K3KM46"/>
<proteinExistence type="predicted"/>
<accession>A0A2K3KM46</accession>
<reference evidence="2 3" key="1">
    <citation type="journal article" date="2014" name="Am. J. Bot.">
        <title>Genome assembly and annotation for red clover (Trifolium pratense; Fabaceae).</title>
        <authorList>
            <person name="Istvanek J."/>
            <person name="Jaros M."/>
            <person name="Krenek A."/>
            <person name="Repkova J."/>
        </authorList>
    </citation>
    <scope>NUCLEOTIDE SEQUENCE [LARGE SCALE GENOMIC DNA]</scope>
    <source>
        <strain evidence="3">cv. Tatra</strain>
        <tissue evidence="2">Young leaves</tissue>
    </source>
</reference>
<keyword evidence="1" id="KW-0812">Transmembrane</keyword>
<sequence length="91" mass="10120">MVDLAEITETVKVLSWHWSLDRLKISPCAALRFSLAFLVGFVFVLGLIMALQPAFLCSAVSVFLCSAVFCFFVVLDACFFSSFVVFPFPLL</sequence>
<dbReference type="EMBL" id="ASHM01101730">
    <property type="protein sequence ID" value="PNX67329.1"/>
    <property type="molecule type" value="Genomic_DNA"/>
</dbReference>
<reference evidence="2 3" key="2">
    <citation type="journal article" date="2017" name="Front. Plant Sci.">
        <title>Gene Classification and Mining of Molecular Markers Useful in Red Clover (Trifolium pratense) Breeding.</title>
        <authorList>
            <person name="Istvanek J."/>
            <person name="Dluhosova J."/>
            <person name="Dluhos P."/>
            <person name="Patkova L."/>
            <person name="Nedelnik J."/>
            <person name="Repkova J."/>
        </authorList>
    </citation>
    <scope>NUCLEOTIDE SEQUENCE [LARGE SCALE GENOMIC DNA]</scope>
    <source>
        <strain evidence="3">cv. Tatra</strain>
        <tissue evidence="2">Young leaves</tissue>
    </source>
</reference>
<evidence type="ECO:0008006" key="4">
    <source>
        <dbReference type="Google" id="ProtNLM"/>
    </source>
</evidence>
<protein>
    <recommendedName>
        <fullName evidence="4">Transmembrane protein</fullName>
    </recommendedName>
</protein>
<comment type="caution">
    <text evidence="2">The sequence shown here is derived from an EMBL/GenBank/DDBJ whole genome shotgun (WGS) entry which is preliminary data.</text>
</comment>
<feature type="non-terminal residue" evidence="2">
    <location>
        <position position="91"/>
    </location>
</feature>
<feature type="transmembrane region" description="Helical" evidence="1">
    <location>
        <begin position="63"/>
        <end position="88"/>
    </location>
</feature>
<evidence type="ECO:0000256" key="1">
    <source>
        <dbReference type="SAM" id="Phobius"/>
    </source>
</evidence>
<organism evidence="2 3">
    <name type="scientific">Trifolium pratense</name>
    <name type="common">Red clover</name>
    <dbReference type="NCBI Taxonomy" id="57577"/>
    <lineage>
        <taxon>Eukaryota</taxon>
        <taxon>Viridiplantae</taxon>
        <taxon>Streptophyta</taxon>
        <taxon>Embryophyta</taxon>
        <taxon>Tracheophyta</taxon>
        <taxon>Spermatophyta</taxon>
        <taxon>Magnoliopsida</taxon>
        <taxon>eudicotyledons</taxon>
        <taxon>Gunneridae</taxon>
        <taxon>Pentapetalae</taxon>
        <taxon>rosids</taxon>
        <taxon>fabids</taxon>
        <taxon>Fabales</taxon>
        <taxon>Fabaceae</taxon>
        <taxon>Papilionoideae</taxon>
        <taxon>50 kb inversion clade</taxon>
        <taxon>NPAAA clade</taxon>
        <taxon>Hologalegina</taxon>
        <taxon>IRL clade</taxon>
        <taxon>Trifolieae</taxon>
        <taxon>Trifolium</taxon>
    </lineage>
</organism>
<feature type="transmembrane region" description="Helical" evidence="1">
    <location>
        <begin position="29"/>
        <end position="51"/>
    </location>
</feature>